<dbReference type="CDD" id="cd03448">
    <property type="entry name" value="HDE_HSD"/>
    <property type="match status" value="1"/>
</dbReference>
<protein>
    <submittedName>
        <fullName evidence="3">Uncharacterized protein</fullName>
    </submittedName>
</protein>
<sequence length="282" mass="30948">MPINYDEIMSLKSENIEISYTDKDSILYGLGVGLGNDPMNMDELKYVYENGQIALPSMATNFQYHSSLLMSANLNFIMVVHGEQKLSIINPIPVSGEFVADMKVINCFDKGASKGAIVEVETTVKLKSDGTEICKLISTTFARGDGGFGGPESPPQKVYEPEGTPDIVDEITTKPDQALIFRLSGDYNPLHSDPNFAKAAGFPKPILHGLCTYGVACRSIVKTACDKDVKKLKSFNCRFSSPVFPGETIVTEMWKNGNIINFQSKVKERDKIILKNGVSEIS</sequence>
<name>A0A381UZJ5_9ZZZZ</name>
<dbReference type="InterPro" id="IPR029069">
    <property type="entry name" value="HotDog_dom_sf"/>
</dbReference>
<dbReference type="GO" id="GO:0006635">
    <property type="term" value="P:fatty acid beta-oxidation"/>
    <property type="evidence" value="ECO:0007669"/>
    <property type="project" value="TreeGrafter"/>
</dbReference>
<dbReference type="Gene3D" id="3.10.129.10">
    <property type="entry name" value="Hotdog Thioesterase"/>
    <property type="match status" value="2"/>
</dbReference>
<dbReference type="InterPro" id="IPR054357">
    <property type="entry name" value="MFE-2_N"/>
</dbReference>
<proteinExistence type="predicted"/>
<evidence type="ECO:0000259" key="1">
    <source>
        <dbReference type="Pfam" id="PF01575"/>
    </source>
</evidence>
<feature type="domain" description="MaoC-like" evidence="1">
    <location>
        <begin position="160"/>
        <end position="272"/>
    </location>
</feature>
<dbReference type="SUPFAM" id="SSF54637">
    <property type="entry name" value="Thioesterase/thiol ester dehydrase-isomerase"/>
    <property type="match status" value="2"/>
</dbReference>
<dbReference type="GO" id="GO:0004300">
    <property type="term" value="F:enoyl-CoA hydratase activity"/>
    <property type="evidence" value="ECO:0007669"/>
    <property type="project" value="TreeGrafter"/>
</dbReference>
<accession>A0A381UZJ5</accession>
<dbReference type="GO" id="GO:0003857">
    <property type="term" value="F:(3S)-3-hydroxyacyl-CoA dehydrogenase (NAD+) activity"/>
    <property type="evidence" value="ECO:0007669"/>
    <property type="project" value="TreeGrafter"/>
</dbReference>
<gene>
    <name evidence="3" type="ORF">METZ01_LOCUS86379</name>
</gene>
<reference evidence="3" key="1">
    <citation type="submission" date="2018-05" db="EMBL/GenBank/DDBJ databases">
        <authorList>
            <person name="Lanie J.A."/>
            <person name="Ng W.-L."/>
            <person name="Kazmierczak K.M."/>
            <person name="Andrzejewski T.M."/>
            <person name="Davidsen T.M."/>
            <person name="Wayne K.J."/>
            <person name="Tettelin H."/>
            <person name="Glass J.I."/>
            <person name="Rusch D."/>
            <person name="Podicherti R."/>
            <person name="Tsui H.-C.T."/>
            <person name="Winkler M.E."/>
        </authorList>
    </citation>
    <scope>NUCLEOTIDE SEQUENCE</scope>
</reference>
<dbReference type="AlphaFoldDB" id="A0A381UZJ5"/>
<dbReference type="PANTHER" id="PTHR13078:SF56">
    <property type="entry name" value="PEROXISOMAL MULTIFUNCTIONAL ENZYME TYPE 2"/>
    <property type="match status" value="1"/>
</dbReference>
<feature type="domain" description="Peroxisomal multifunctional enzyme type 2-like N-terminal" evidence="2">
    <location>
        <begin position="19"/>
        <end position="144"/>
    </location>
</feature>
<dbReference type="Pfam" id="PF01575">
    <property type="entry name" value="MaoC_dehydratas"/>
    <property type="match status" value="1"/>
</dbReference>
<evidence type="ECO:0000259" key="2">
    <source>
        <dbReference type="Pfam" id="PF22622"/>
    </source>
</evidence>
<dbReference type="EMBL" id="UINC01007473">
    <property type="protein sequence ID" value="SVA33525.1"/>
    <property type="molecule type" value="Genomic_DNA"/>
</dbReference>
<dbReference type="Pfam" id="PF22622">
    <property type="entry name" value="MFE-2_hydrat-2_N"/>
    <property type="match status" value="1"/>
</dbReference>
<dbReference type="InterPro" id="IPR002539">
    <property type="entry name" value="MaoC-like_dom"/>
</dbReference>
<evidence type="ECO:0000313" key="3">
    <source>
        <dbReference type="EMBL" id="SVA33525.1"/>
    </source>
</evidence>
<dbReference type="PANTHER" id="PTHR13078">
    <property type="entry name" value="PEROXISOMAL MULTIFUNCTIONAL ENZYME TYPE 2-RELATED"/>
    <property type="match status" value="1"/>
</dbReference>
<dbReference type="GO" id="GO:0044594">
    <property type="term" value="F:17-beta-hydroxysteroid dehydrogenase (NAD+) activity"/>
    <property type="evidence" value="ECO:0007669"/>
    <property type="project" value="TreeGrafter"/>
</dbReference>
<organism evidence="3">
    <name type="scientific">marine metagenome</name>
    <dbReference type="NCBI Taxonomy" id="408172"/>
    <lineage>
        <taxon>unclassified sequences</taxon>
        <taxon>metagenomes</taxon>
        <taxon>ecological metagenomes</taxon>
    </lineage>
</organism>